<feature type="modified residue" description="4-aspartylphosphate" evidence="8">
    <location>
        <position position="55"/>
    </location>
</feature>
<feature type="domain" description="Response regulatory" evidence="10">
    <location>
        <begin position="3"/>
        <end position="120"/>
    </location>
</feature>
<dbReference type="SUPFAM" id="SSF46689">
    <property type="entry name" value="Homeodomain-like"/>
    <property type="match status" value="1"/>
</dbReference>
<dbReference type="Pfam" id="PF17853">
    <property type="entry name" value="GGDEF_2"/>
    <property type="match status" value="1"/>
</dbReference>
<protein>
    <submittedName>
        <fullName evidence="11">Response regulator</fullName>
    </submittedName>
</protein>
<dbReference type="PANTHER" id="PTHR42713">
    <property type="entry name" value="HISTIDINE KINASE-RELATED"/>
    <property type="match status" value="1"/>
</dbReference>
<evidence type="ECO:0000313" key="12">
    <source>
        <dbReference type="Proteomes" id="UP001597541"/>
    </source>
</evidence>
<name>A0ABW5PLU5_9BACL</name>
<evidence type="ECO:0000313" key="11">
    <source>
        <dbReference type="EMBL" id="MFD2615658.1"/>
    </source>
</evidence>
<gene>
    <name evidence="11" type="ORF">ACFSUF_24940</name>
</gene>
<dbReference type="InterPro" id="IPR018060">
    <property type="entry name" value="HTH_AraC"/>
</dbReference>
<keyword evidence="2" id="KW-0963">Cytoplasm</keyword>
<organism evidence="11 12">
    <name type="scientific">Paenibacillus gansuensis</name>
    <dbReference type="NCBI Taxonomy" id="306542"/>
    <lineage>
        <taxon>Bacteria</taxon>
        <taxon>Bacillati</taxon>
        <taxon>Bacillota</taxon>
        <taxon>Bacilli</taxon>
        <taxon>Bacillales</taxon>
        <taxon>Paenibacillaceae</taxon>
        <taxon>Paenibacillus</taxon>
    </lineage>
</organism>
<evidence type="ECO:0000256" key="8">
    <source>
        <dbReference type="PROSITE-ProRule" id="PRU00169"/>
    </source>
</evidence>
<keyword evidence="7" id="KW-0804">Transcription</keyword>
<dbReference type="SMART" id="SM00448">
    <property type="entry name" value="REC"/>
    <property type="match status" value="1"/>
</dbReference>
<keyword evidence="12" id="KW-1185">Reference proteome</keyword>
<reference evidence="12" key="1">
    <citation type="journal article" date="2019" name="Int. J. Syst. Evol. Microbiol.">
        <title>The Global Catalogue of Microorganisms (GCM) 10K type strain sequencing project: providing services to taxonomists for standard genome sequencing and annotation.</title>
        <authorList>
            <consortium name="The Broad Institute Genomics Platform"/>
            <consortium name="The Broad Institute Genome Sequencing Center for Infectious Disease"/>
            <person name="Wu L."/>
            <person name="Ma J."/>
        </authorList>
    </citation>
    <scope>NUCLEOTIDE SEQUENCE [LARGE SCALE GENOMIC DNA]</scope>
    <source>
        <strain evidence="12">KCTC 3950</strain>
    </source>
</reference>
<proteinExistence type="predicted"/>
<dbReference type="RefSeq" id="WP_377607756.1">
    <property type="nucleotide sequence ID" value="NZ_JBHUME010000020.1"/>
</dbReference>
<evidence type="ECO:0000259" key="10">
    <source>
        <dbReference type="PROSITE" id="PS50110"/>
    </source>
</evidence>
<dbReference type="PANTHER" id="PTHR42713:SF3">
    <property type="entry name" value="TRANSCRIPTIONAL REGULATORY PROTEIN HPTR"/>
    <property type="match status" value="1"/>
</dbReference>
<accession>A0ABW5PLU5</accession>
<feature type="domain" description="HTH araC/xylS-type" evidence="9">
    <location>
        <begin position="407"/>
        <end position="505"/>
    </location>
</feature>
<comment type="subcellular location">
    <subcellularLocation>
        <location evidence="1">Cytoplasm</location>
    </subcellularLocation>
</comment>
<dbReference type="Pfam" id="PF12833">
    <property type="entry name" value="HTH_18"/>
    <property type="match status" value="1"/>
</dbReference>
<dbReference type="EMBL" id="JBHUME010000020">
    <property type="protein sequence ID" value="MFD2615658.1"/>
    <property type="molecule type" value="Genomic_DNA"/>
</dbReference>
<dbReference type="Pfam" id="PF00072">
    <property type="entry name" value="Response_reg"/>
    <property type="match status" value="1"/>
</dbReference>
<dbReference type="InterPro" id="IPR011006">
    <property type="entry name" value="CheY-like_superfamily"/>
</dbReference>
<dbReference type="Gene3D" id="3.40.50.2300">
    <property type="match status" value="1"/>
</dbReference>
<dbReference type="PROSITE" id="PS01124">
    <property type="entry name" value="HTH_ARAC_FAMILY_2"/>
    <property type="match status" value="1"/>
</dbReference>
<evidence type="ECO:0000256" key="2">
    <source>
        <dbReference type="ARBA" id="ARBA00022490"/>
    </source>
</evidence>
<dbReference type="InterPro" id="IPR051552">
    <property type="entry name" value="HptR"/>
</dbReference>
<keyword evidence="3 8" id="KW-0597">Phosphoprotein</keyword>
<evidence type="ECO:0000256" key="3">
    <source>
        <dbReference type="ARBA" id="ARBA00022553"/>
    </source>
</evidence>
<evidence type="ECO:0000256" key="1">
    <source>
        <dbReference type="ARBA" id="ARBA00004496"/>
    </source>
</evidence>
<evidence type="ECO:0000256" key="6">
    <source>
        <dbReference type="ARBA" id="ARBA00023125"/>
    </source>
</evidence>
<sequence length="506" mass="58427">MYRVFITDDEPFIIEGLYDIVDWSGMGLEIVGHAENGEQALERMRPMTVDILITDISMPEMNGLELIRKARVLHPALKVIVLSGYDDFRYLKEAMTLGIENYLLKPINLQELQGTLAATIDKLNMRKDEQFIQEQNTRMLRDHIMYRWLTGQIAQAEMEERGRLLGIRWDHTRLLAAIVRTGPDVPDRLELIIQVLGDQQDVIPFSNMEGDTVLLFTFDDPDEGKLKARQQLERIMEQLKPLGMVRVSLGTVQLLPDEAHISYRNAQKALEYFMVHPGAVWMDYTELSSPSEAGVLRDPFVWGDYAKWLVSKDKDSFCRRLEEDFRKVQEMPEVTLDSIQAFSIEFMVRLKMELKEIKHTEHTEIFRQEMLWIMNAGSVDDILAALQQAASRAVDSLIQDGKSPVVHQVLARIHEAYAEELSLKTLAVQYKIHPVYLGSLFQKDVGESFTEYVNRYRIEKAKALLKESSLKVHEIAKEVGYWESGYFYKQFKKYVGVSPTDFKGLH</sequence>
<dbReference type="CDD" id="cd17536">
    <property type="entry name" value="REC_YesN-like"/>
    <property type="match status" value="1"/>
</dbReference>
<dbReference type="SUPFAM" id="SSF52172">
    <property type="entry name" value="CheY-like"/>
    <property type="match status" value="1"/>
</dbReference>
<dbReference type="SMART" id="SM00342">
    <property type="entry name" value="HTH_ARAC"/>
    <property type="match status" value="1"/>
</dbReference>
<evidence type="ECO:0000259" key="9">
    <source>
        <dbReference type="PROSITE" id="PS01124"/>
    </source>
</evidence>
<dbReference type="Proteomes" id="UP001597541">
    <property type="component" value="Unassembled WGS sequence"/>
</dbReference>
<keyword evidence="5" id="KW-0805">Transcription regulation</keyword>
<comment type="caution">
    <text evidence="11">The sequence shown here is derived from an EMBL/GenBank/DDBJ whole genome shotgun (WGS) entry which is preliminary data.</text>
</comment>
<dbReference type="InterPro" id="IPR001789">
    <property type="entry name" value="Sig_transdc_resp-reg_receiver"/>
</dbReference>
<evidence type="ECO:0000256" key="7">
    <source>
        <dbReference type="ARBA" id="ARBA00023163"/>
    </source>
</evidence>
<keyword evidence="6" id="KW-0238">DNA-binding</keyword>
<dbReference type="PRINTS" id="PR00032">
    <property type="entry name" value="HTHARAC"/>
</dbReference>
<dbReference type="Gene3D" id="1.10.10.60">
    <property type="entry name" value="Homeodomain-like"/>
    <property type="match status" value="2"/>
</dbReference>
<keyword evidence="4" id="KW-0902">Two-component regulatory system</keyword>
<dbReference type="InterPro" id="IPR020449">
    <property type="entry name" value="Tscrpt_reg_AraC-type_HTH"/>
</dbReference>
<evidence type="ECO:0000256" key="4">
    <source>
        <dbReference type="ARBA" id="ARBA00023012"/>
    </source>
</evidence>
<dbReference type="InterPro" id="IPR041522">
    <property type="entry name" value="CdaR_GGDEF"/>
</dbReference>
<dbReference type="InterPro" id="IPR009057">
    <property type="entry name" value="Homeodomain-like_sf"/>
</dbReference>
<evidence type="ECO:0000256" key="5">
    <source>
        <dbReference type="ARBA" id="ARBA00023015"/>
    </source>
</evidence>
<dbReference type="PROSITE" id="PS50110">
    <property type="entry name" value="RESPONSE_REGULATORY"/>
    <property type="match status" value="1"/>
</dbReference>